<accession>A0ABY5PJZ6</accession>
<evidence type="ECO:0000313" key="3">
    <source>
        <dbReference type="EMBL" id="UUY04946.1"/>
    </source>
</evidence>
<dbReference type="InterPro" id="IPR036761">
    <property type="entry name" value="TTHA0802/YceI-like_sf"/>
</dbReference>
<dbReference type="EMBL" id="CP088295">
    <property type="protein sequence ID" value="UUY04946.1"/>
    <property type="molecule type" value="Genomic_DNA"/>
</dbReference>
<dbReference type="Gene3D" id="2.40.128.110">
    <property type="entry name" value="Lipid/polyisoprenoid-binding, YceI-like"/>
    <property type="match status" value="1"/>
</dbReference>
<feature type="domain" description="Lipid/polyisoprenoid-binding YceI-like" evidence="2">
    <location>
        <begin position="37"/>
        <end position="200"/>
    </location>
</feature>
<evidence type="ECO:0000313" key="4">
    <source>
        <dbReference type="Proteomes" id="UP001058860"/>
    </source>
</evidence>
<proteinExistence type="inferred from homology"/>
<gene>
    <name evidence="3" type="ORF">LRS13_05300</name>
</gene>
<protein>
    <submittedName>
        <fullName evidence="3">YceI family protein</fullName>
    </submittedName>
</protein>
<dbReference type="SMART" id="SM00867">
    <property type="entry name" value="YceI"/>
    <property type="match status" value="1"/>
</dbReference>
<organism evidence="3 4">
    <name type="scientific">Svornostia abyssi</name>
    <dbReference type="NCBI Taxonomy" id="2898438"/>
    <lineage>
        <taxon>Bacteria</taxon>
        <taxon>Bacillati</taxon>
        <taxon>Actinomycetota</taxon>
        <taxon>Thermoleophilia</taxon>
        <taxon>Solirubrobacterales</taxon>
        <taxon>Baekduiaceae</taxon>
        <taxon>Svornostia</taxon>
    </lineage>
</organism>
<reference evidence="4" key="1">
    <citation type="submission" date="2021-11" db="EMBL/GenBank/DDBJ databases">
        <title>Cultivation dependent microbiological survey of springs from the worlds oldest radium mine currently devoted to the extraction of radon-saturated water.</title>
        <authorList>
            <person name="Kapinusova G."/>
            <person name="Smrhova T."/>
            <person name="Strejcek M."/>
            <person name="Suman J."/>
            <person name="Jani K."/>
            <person name="Pajer P."/>
            <person name="Uhlik O."/>
        </authorList>
    </citation>
    <scope>NUCLEOTIDE SEQUENCE [LARGE SCALE GENOMIC DNA]</scope>
    <source>
        <strain evidence="4">J379</strain>
    </source>
</reference>
<dbReference type="InterPro" id="IPR007372">
    <property type="entry name" value="Lipid/polyisoprenoid-bd_YceI"/>
</dbReference>
<evidence type="ECO:0000256" key="1">
    <source>
        <dbReference type="ARBA" id="ARBA00008812"/>
    </source>
</evidence>
<name>A0ABY5PJZ6_9ACTN</name>
<dbReference type="Proteomes" id="UP001058860">
    <property type="component" value="Chromosome"/>
</dbReference>
<keyword evidence="4" id="KW-1185">Reference proteome</keyword>
<sequence>MEDRVEIVAAHEGLVVTSRAKVERCRRRSRRTLCMPQFGPDSGSIVVRTSREGRAAKMGHDLVIDVTGWSADVDLDGGAVTLDVDPGSLRVREGVGGLKPLSAGDKAKIEQTITAKVLRRDPISFRSTAVDLGPPLVVAGELTLGGRTRPLQARVELVGDTATATVRVRQSAWGMKPYSTMMGALRVGDEVEVGLTVRFVR</sequence>
<dbReference type="Pfam" id="PF04264">
    <property type="entry name" value="YceI"/>
    <property type="match status" value="1"/>
</dbReference>
<dbReference type="SUPFAM" id="SSF101874">
    <property type="entry name" value="YceI-like"/>
    <property type="match status" value="1"/>
</dbReference>
<dbReference type="RefSeq" id="WP_353865422.1">
    <property type="nucleotide sequence ID" value="NZ_CP088295.1"/>
</dbReference>
<comment type="similarity">
    <text evidence="1">Belongs to the UPF0312 family.</text>
</comment>
<evidence type="ECO:0000259" key="2">
    <source>
        <dbReference type="SMART" id="SM00867"/>
    </source>
</evidence>